<feature type="domain" description="PiggyBac transposable element-derived protein" evidence="2">
    <location>
        <begin position="413"/>
        <end position="739"/>
    </location>
</feature>
<evidence type="ECO:0000313" key="5">
    <source>
        <dbReference type="Proteomes" id="UP000198287"/>
    </source>
</evidence>
<reference evidence="4 5" key="1">
    <citation type="submission" date="2015-12" db="EMBL/GenBank/DDBJ databases">
        <title>The genome of Folsomia candida.</title>
        <authorList>
            <person name="Faddeeva A."/>
            <person name="Derks M.F."/>
            <person name="Anvar Y."/>
            <person name="Smit S."/>
            <person name="Van Straalen N."/>
            <person name="Roelofs D."/>
        </authorList>
    </citation>
    <scope>NUCLEOTIDE SEQUENCE [LARGE SCALE GENOMIC DNA]</scope>
    <source>
        <strain evidence="4 5">VU population</strain>
        <tissue evidence="4">Whole body</tissue>
    </source>
</reference>
<dbReference type="AlphaFoldDB" id="A0A226EXT8"/>
<sequence length="874" mass="101372">MWPKEDFRSKQEADDSMELKCAVVNVTRELHKNLLSPEKYSSFCKLIRVTAWISRFINKLKKKTFTGSDLTVELNKAELHWIKVIQQESFPEEIKSLNEGKQLTKRIVLYKLSPELHDGIIRMSGRLNYASYLPFEARNPIILNWKHPGMGWSSGSSQKFVPQGDNCEEFEKADKIGRHNWRIAQRLADEFWKKWVRSYLPTLTRREKWHQPAKPIKVGDLVLIVDDQAKRNTWERGRVEAVYPGRDHKVRVADIRTSKGLYRRPVSKLAVVDVDESAIIEGKNVLINIVKSLFKSKYILGDISRRPRHLLFTDFEYTNYVSLRQLAEEEEISDDESDEGESSESSDNESDSDTTSSDDEDLAVHYDTNRSQQIMASQISPTQTSPATAANWKWKICTNHEANVEEFDETANQTGNAATKRYGRWEEVKYEDILKFFAIRILMGITRKPEMKHYWSKDPMLQMPIIPKIMSNDRYMDIQRFIHFSDNEEQNDDRLRKIRTIWELVMSNFRTLLQPGKCLSVDETLVLHKGRLHFRQYIPNKASKFGIKTFSIVDEGTKMILNSFIYSGKTQDLNFCRKEYGYGGAIVLHLMNPYFEKFHHVYCDNWFSSPNLAQELMRRKTYLCATLRKNRKNTDPPKKMKKGEVIVKSANGIMTQYWKDKKMVSIISTIHDHQMQEVTLRGTGAKVLKPTSVLDYNKYARGIDQGDMVMSTYNIRRKTKKWPTKMFLHLIDICLYNAHRIFVIKTRSTLTFLEFRLQITRQILQKYGLKDKVVPSASTDLERLTGRIHFPSFNPPTKKKLHGSRKCKVCASKKEAKDTQRDIEVNCQPTTTTTTSTPTTTTSTPLPTTEKEVLTPSPAPNANLTHEKEGLEAL</sequence>
<feature type="compositionally biased region" description="Low complexity" evidence="1">
    <location>
        <begin position="829"/>
        <end position="848"/>
    </location>
</feature>
<evidence type="ECO:0000259" key="2">
    <source>
        <dbReference type="Pfam" id="PF13843"/>
    </source>
</evidence>
<dbReference type="InterPro" id="IPR029526">
    <property type="entry name" value="PGBD"/>
</dbReference>
<feature type="compositionally biased region" description="Basic and acidic residues" evidence="1">
    <location>
        <begin position="865"/>
        <end position="874"/>
    </location>
</feature>
<evidence type="ECO:0000259" key="3">
    <source>
        <dbReference type="Pfam" id="PF18701"/>
    </source>
</evidence>
<feature type="domain" description="DUF5641" evidence="3">
    <location>
        <begin position="180"/>
        <end position="271"/>
    </location>
</feature>
<dbReference type="PANTHER" id="PTHR46599">
    <property type="entry name" value="PIGGYBAC TRANSPOSABLE ELEMENT-DERIVED PROTEIN 4"/>
    <property type="match status" value="1"/>
</dbReference>
<name>A0A226EXT8_FOLCA</name>
<feature type="region of interest" description="Disordered" evidence="1">
    <location>
        <begin position="329"/>
        <end position="361"/>
    </location>
</feature>
<protein>
    <submittedName>
        <fullName evidence="4">PiggyBac transposable element-derived protein 4</fullName>
    </submittedName>
</protein>
<keyword evidence="5" id="KW-1185">Reference proteome</keyword>
<feature type="region of interest" description="Disordered" evidence="1">
    <location>
        <begin position="820"/>
        <end position="874"/>
    </location>
</feature>
<dbReference type="Pfam" id="PF18701">
    <property type="entry name" value="DUF5641"/>
    <property type="match status" value="1"/>
</dbReference>
<dbReference type="Proteomes" id="UP000198287">
    <property type="component" value="Unassembled WGS sequence"/>
</dbReference>
<dbReference type="InterPro" id="IPR040676">
    <property type="entry name" value="DUF5641"/>
</dbReference>
<evidence type="ECO:0000256" key="1">
    <source>
        <dbReference type="SAM" id="MobiDB-lite"/>
    </source>
</evidence>
<evidence type="ECO:0000313" key="4">
    <source>
        <dbReference type="EMBL" id="OXA62369.1"/>
    </source>
</evidence>
<gene>
    <name evidence="4" type="ORF">Fcan01_03516</name>
</gene>
<dbReference type="STRING" id="158441.A0A226EXT8"/>
<dbReference type="PANTHER" id="PTHR46599:SF3">
    <property type="entry name" value="PIGGYBAC TRANSPOSABLE ELEMENT-DERIVED PROTEIN 4"/>
    <property type="match status" value="1"/>
</dbReference>
<organism evidence="4 5">
    <name type="scientific">Folsomia candida</name>
    <name type="common">Springtail</name>
    <dbReference type="NCBI Taxonomy" id="158441"/>
    <lineage>
        <taxon>Eukaryota</taxon>
        <taxon>Metazoa</taxon>
        <taxon>Ecdysozoa</taxon>
        <taxon>Arthropoda</taxon>
        <taxon>Hexapoda</taxon>
        <taxon>Collembola</taxon>
        <taxon>Entomobryomorpha</taxon>
        <taxon>Isotomoidea</taxon>
        <taxon>Isotomidae</taxon>
        <taxon>Proisotominae</taxon>
        <taxon>Folsomia</taxon>
    </lineage>
</organism>
<dbReference type="Pfam" id="PF13843">
    <property type="entry name" value="DDE_Tnp_1_7"/>
    <property type="match status" value="1"/>
</dbReference>
<proteinExistence type="predicted"/>
<dbReference type="EMBL" id="LNIX01000001">
    <property type="protein sequence ID" value="OXA62369.1"/>
    <property type="molecule type" value="Genomic_DNA"/>
</dbReference>
<comment type="caution">
    <text evidence="4">The sequence shown here is derived from an EMBL/GenBank/DDBJ whole genome shotgun (WGS) entry which is preliminary data.</text>
</comment>
<dbReference type="OrthoDB" id="6777577at2759"/>
<accession>A0A226EXT8</accession>